<reference evidence="9 10" key="1">
    <citation type="submission" date="2012-04" db="EMBL/GenBank/DDBJ databases">
        <title>The Genome Sequence of Saprolegnia declina VS20.</title>
        <authorList>
            <consortium name="The Broad Institute Genome Sequencing Platform"/>
            <person name="Russ C."/>
            <person name="Nusbaum C."/>
            <person name="Tyler B."/>
            <person name="van West P."/>
            <person name="Dieguez-Uribeondo J."/>
            <person name="de Bruijn I."/>
            <person name="Tripathy S."/>
            <person name="Jiang R."/>
            <person name="Young S.K."/>
            <person name="Zeng Q."/>
            <person name="Gargeya S."/>
            <person name="Fitzgerald M."/>
            <person name="Haas B."/>
            <person name="Abouelleil A."/>
            <person name="Alvarado L."/>
            <person name="Arachchi H.M."/>
            <person name="Berlin A."/>
            <person name="Chapman S.B."/>
            <person name="Goldberg J."/>
            <person name="Griggs A."/>
            <person name="Gujja S."/>
            <person name="Hansen M."/>
            <person name="Howarth C."/>
            <person name="Imamovic A."/>
            <person name="Larimer J."/>
            <person name="McCowen C."/>
            <person name="Montmayeur A."/>
            <person name="Murphy C."/>
            <person name="Neiman D."/>
            <person name="Pearson M."/>
            <person name="Priest M."/>
            <person name="Roberts A."/>
            <person name="Saif S."/>
            <person name="Shea T."/>
            <person name="Sisk P."/>
            <person name="Sykes S."/>
            <person name="Wortman J."/>
            <person name="Nusbaum C."/>
            <person name="Birren B."/>
        </authorList>
    </citation>
    <scope>NUCLEOTIDE SEQUENCE [LARGE SCALE GENOMIC DNA]</scope>
    <source>
        <strain evidence="9 10">VS20</strain>
    </source>
</reference>
<dbReference type="InterPro" id="IPR018247">
    <property type="entry name" value="EF_Hand_1_Ca_BS"/>
</dbReference>
<dbReference type="OMA" id="YIESIFR"/>
<keyword evidence="2 7" id="KW-0812">Transmembrane</keyword>
<dbReference type="Pfam" id="PF08507">
    <property type="entry name" value="COPI_assoc"/>
    <property type="match status" value="1"/>
</dbReference>
<dbReference type="PANTHER" id="PTHR28128:SF1">
    <property type="entry name" value="GOLGI APPARATUS MEMBRANE PROTEIN TVP15"/>
    <property type="match status" value="1"/>
</dbReference>
<name>T0RB15_SAPDV</name>
<dbReference type="CDD" id="cd00051">
    <property type="entry name" value="EFh"/>
    <property type="match status" value="2"/>
</dbReference>
<protein>
    <recommendedName>
        <fullName evidence="8">EF-hand domain-containing protein</fullName>
    </recommendedName>
</protein>
<dbReference type="GeneID" id="19953564"/>
<dbReference type="PANTHER" id="PTHR28128">
    <property type="entry name" value="GOLGI APPARATUS MEMBRANE PROTEIN TVP15"/>
    <property type="match status" value="1"/>
</dbReference>
<evidence type="ECO:0000256" key="7">
    <source>
        <dbReference type="SAM" id="Phobius"/>
    </source>
</evidence>
<feature type="domain" description="EF-hand" evidence="8">
    <location>
        <begin position="571"/>
        <end position="606"/>
    </location>
</feature>
<evidence type="ECO:0000256" key="2">
    <source>
        <dbReference type="ARBA" id="ARBA00022692"/>
    </source>
</evidence>
<keyword evidence="3" id="KW-0106">Calcium</keyword>
<feature type="transmembrane region" description="Helical" evidence="7">
    <location>
        <begin position="429"/>
        <end position="449"/>
    </location>
</feature>
<dbReference type="InterPro" id="IPR011992">
    <property type="entry name" value="EF-hand-dom_pair"/>
</dbReference>
<feature type="transmembrane region" description="Helical" evidence="7">
    <location>
        <begin position="724"/>
        <end position="743"/>
    </location>
</feature>
<comment type="subcellular location">
    <subcellularLocation>
        <location evidence="1">Membrane</location>
        <topology evidence="1">Multi-pass membrane protein</topology>
    </subcellularLocation>
</comment>
<dbReference type="GO" id="GO:0005509">
    <property type="term" value="F:calcium ion binding"/>
    <property type="evidence" value="ECO:0007669"/>
    <property type="project" value="InterPro"/>
</dbReference>
<dbReference type="RefSeq" id="XP_008617140.1">
    <property type="nucleotide sequence ID" value="XM_008618918.1"/>
</dbReference>
<accession>T0RB15</accession>
<dbReference type="VEuPathDB" id="FungiDB:SDRG_12837"/>
<evidence type="ECO:0000313" key="9">
    <source>
        <dbReference type="EMBL" id="EQC29373.1"/>
    </source>
</evidence>
<dbReference type="SUPFAM" id="SSF47473">
    <property type="entry name" value="EF-hand"/>
    <property type="match status" value="1"/>
</dbReference>
<dbReference type="Pfam" id="PF13499">
    <property type="entry name" value="EF-hand_7"/>
    <property type="match status" value="1"/>
</dbReference>
<evidence type="ECO:0000256" key="3">
    <source>
        <dbReference type="ARBA" id="ARBA00022837"/>
    </source>
</evidence>
<evidence type="ECO:0000256" key="5">
    <source>
        <dbReference type="ARBA" id="ARBA00023136"/>
    </source>
</evidence>
<keyword evidence="5 7" id="KW-0472">Membrane</keyword>
<proteinExistence type="predicted"/>
<evidence type="ECO:0000256" key="6">
    <source>
        <dbReference type="SAM" id="MobiDB-lite"/>
    </source>
</evidence>
<dbReference type="SMART" id="SM00054">
    <property type="entry name" value="EFh"/>
    <property type="match status" value="4"/>
</dbReference>
<organism evidence="9 10">
    <name type="scientific">Saprolegnia diclina (strain VS20)</name>
    <dbReference type="NCBI Taxonomy" id="1156394"/>
    <lineage>
        <taxon>Eukaryota</taxon>
        <taxon>Sar</taxon>
        <taxon>Stramenopiles</taxon>
        <taxon>Oomycota</taxon>
        <taxon>Saprolegniomycetes</taxon>
        <taxon>Saprolegniales</taxon>
        <taxon>Saprolegniaceae</taxon>
        <taxon>Saprolegnia</taxon>
    </lineage>
</organism>
<dbReference type="AlphaFoldDB" id="T0RB15"/>
<dbReference type="PROSITE" id="PS50222">
    <property type="entry name" value="EF_HAND_2"/>
    <property type="match status" value="3"/>
</dbReference>
<dbReference type="InParanoid" id="T0RB15"/>
<feature type="transmembrane region" description="Helical" evidence="7">
    <location>
        <begin position="470"/>
        <end position="493"/>
    </location>
</feature>
<dbReference type="PROSITE" id="PS00018">
    <property type="entry name" value="EF_HAND_1"/>
    <property type="match status" value="3"/>
</dbReference>
<feature type="domain" description="EF-hand" evidence="8">
    <location>
        <begin position="758"/>
        <end position="793"/>
    </location>
</feature>
<gene>
    <name evidence="9" type="ORF">SDRG_12837</name>
</gene>
<keyword evidence="4 7" id="KW-1133">Transmembrane helix</keyword>
<keyword evidence="10" id="KW-1185">Reference proteome</keyword>
<feature type="transmembrane region" description="Helical" evidence="7">
    <location>
        <begin position="499"/>
        <end position="522"/>
    </location>
</feature>
<evidence type="ECO:0000259" key="8">
    <source>
        <dbReference type="PROSITE" id="PS50222"/>
    </source>
</evidence>
<feature type="transmembrane region" description="Helical" evidence="7">
    <location>
        <begin position="655"/>
        <end position="675"/>
    </location>
</feature>
<dbReference type="InterPro" id="IPR013714">
    <property type="entry name" value="Golgi_TVP15"/>
</dbReference>
<feature type="transmembrane region" description="Helical" evidence="7">
    <location>
        <begin position="404"/>
        <end position="423"/>
    </location>
</feature>
<evidence type="ECO:0000256" key="1">
    <source>
        <dbReference type="ARBA" id="ARBA00004141"/>
    </source>
</evidence>
<feature type="domain" description="EF-hand" evidence="8">
    <location>
        <begin position="535"/>
        <end position="570"/>
    </location>
</feature>
<dbReference type="eggNOG" id="ENOG502SA8G">
    <property type="taxonomic scope" value="Eukaryota"/>
</dbReference>
<feature type="region of interest" description="Disordered" evidence="6">
    <location>
        <begin position="105"/>
        <end position="124"/>
    </location>
</feature>
<feature type="transmembrane region" description="Helical" evidence="7">
    <location>
        <begin position="696"/>
        <end position="718"/>
    </location>
</feature>
<dbReference type="OrthoDB" id="26525at2759"/>
<evidence type="ECO:0000313" key="10">
    <source>
        <dbReference type="Proteomes" id="UP000030762"/>
    </source>
</evidence>
<sequence length="849" mass="92760">MVEPMVEPEASEWDMILGDVPVFQAHPAAFADVRRLLAAQPSEEAQYETVQVLMGLLEPESARAIVEDADSKALLATYFKALSKSTVAALVSQLPADVQALLPRRKSTKRLSSKHSSDSLNDVAPAYVPRGPPMAAEEPIPAYVPRGPPVTIAEVAAPIVEVVVAPTPPVVRQPSATVALDVRPEWEVILGECRFFEAHPSVFRDVRDVIASQPVSAQYEAMHALVSLVDGSSGDDPDHVIAAAPIVKSLSKPSQDVLATGLSHTLQQLLPFVDKVPLDMLPSMLPPTLLLMEESARGQIYPETAAAVHESFFTLPEKVRSQVINALPPEEKNMVQTLVETTEGLSTREVAVVIQQMQAPSAPGSAPHSYDDPGFVKELALTASKAHGRRLCRWVQSAPTSLRVLSFVNGVLLLASAAIAFVFDLFSGYFLVFLINAWVLAFALVLIVLEIKLSFFEAKVLPFVVRQVPLLGSVFGRGVFMVFIGFLAMSLVLHATWQNLLLCGAGLLSAILGSATMLLSALASHEFFLLCQAIPTQEAWAKAFQSVDVDDSGELDMDEFMLLVDRLGSRIDSVYIESIFRDIDVDKSNTLSLPELLNWWSRAKLHDAPALPAKSVVHVPSSVLKKANISVSVLTVLTGVLSNVAVMHHSTTSASPIYVVLNLWVILFGLLMVVVETPLHLFRDARIWITDNIVQFLASIFGRAAFYLFIGTFTLSLYQADAMVLPLVTGPLLIVMAGVNLYVGYEAKRPFMQLAQYVQPKDVASIFAMHDHDMDGNWSLMELKSFIESLGLDVKPLFWELLVDNIDYDHSGMVSVTEFESWVVRHRGETASTTANHADDVYDAEPIAV</sequence>
<dbReference type="InterPro" id="IPR002048">
    <property type="entry name" value="EF_hand_dom"/>
</dbReference>
<evidence type="ECO:0000256" key="4">
    <source>
        <dbReference type="ARBA" id="ARBA00022989"/>
    </source>
</evidence>
<dbReference type="GO" id="GO:0016020">
    <property type="term" value="C:membrane"/>
    <property type="evidence" value="ECO:0007669"/>
    <property type="project" value="UniProtKB-SubCell"/>
</dbReference>
<dbReference type="EMBL" id="JH767184">
    <property type="protein sequence ID" value="EQC29373.1"/>
    <property type="molecule type" value="Genomic_DNA"/>
</dbReference>
<dbReference type="Proteomes" id="UP000030762">
    <property type="component" value="Unassembled WGS sequence"/>
</dbReference>
<dbReference type="Gene3D" id="1.10.238.10">
    <property type="entry name" value="EF-hand"/>
    <property type="match status" value="2"/>
</dbReference>
<dbReference type="STRING" id="1156394.T0RB15"/>